<accession>A0AAV4BNH6</accession>
<feature type="compositionally biased region" description="Polar residues" evidence="1">
    <location>
        <begin position="42"/>
        <end position="60"/>
    </location>
</feature>
<sequence>MHGRLKETEAEIEISCFCIQPVHNKVISGYRSLRQVRAPFRSWNSPVKSPCKSQGNIDSQENNDDDNDNDDDVDNDDDDDDGDDDVETIIGNAVMETTPNELQ</sequence>
<organism evidence="2 3">
    <name type="scientific">Plakobranchus ocellatus</name>
    <dbReference type="NCBI Taxonomy" id="259542"/>
    <lineage>
        <taxon>Eukaryota</taxon>
        <taxon>Metazoa</taxon>
        <taxon>Spiralia</taxon>
        <taxon>Lophotrochozoa</taxon>
        <taxon>Mollusca</taxon>
        <taxon>Gastropoda</taxon>
        <taxon>Heterobranchia</taxon>
        <taxon>Euthyneura</taxon>
        <taxon>Panpulmonata</taxon>
        <taxon>Sacoglossa</taxon>
        <taxon>Placobranchoidea</taxon>
        <taxon>Plakobranchidae</taxon>
        <taxon>Plakobranchus</taxon>
    </lineage>
</organism>
<evidence type="ECO:0000256" key="1">
    <source>
        <dbReference type="SAM" id="MobiDB-lite"/>
    </source>
</evidence>
<name>A0AAV4BNH6_9GAST</name>
<feature type="compositionally biased region" description="Acidic residues" evidence="1">
    <location>
        <begin position="61"/>
        <end position="87"/>
    </location>
</feature>
<keyword evidence="3" id="KW-1185">Reference proteome</keyword>
<feature type="region of interest" description="Disordered" evidence="1">
    <location>
        <begin position="39"/>
        <end position="103"/>
    </location>
</feature>
<dbReference type="Proteomes" id="UP000735302">
    <property type="component" value="Unassembled WGS sequence"/>
</dbReference>
<evidence type="ECO:0000313" key="3">
    <source>
        <dbReference type="Proteomes" id="UP000735302"/>
    </source>
</evidence>
<gene>
    <name evidence="2" type="ORF">PoB_004752500</name>
</gene>
<protein>
    <submittedName>
        <fullName evidence="2">Uncharacterized protein</fullName>
    </submittedName>
</protein>
<evidence type="ECO:0000313" key="2">
    <source>
        <dbReference type="EMBL" id="GFO21020.1"/>
    </source>
</evidence>
<proteinExistence type="predicted"/>
<dbReference type="EMBL" id="BLXT01005251">
    <property type="protein sequence ID" value="GFO21020.1"/>
    <property type="molecule type" value="Genomic_DNA"/>
</dbReference>
<comment type="caution">
    <text evidence="2">The sequence shown here is derived from an EMBL/GenBank/DDBJ whole genome shotgun (WGS) entry which is preliminary data.</text>
</comment>
<reference evidence="2 3" key="1">
    <citation type="journal article" date="2021" name="Elife">
        <title>Chloroplast acquisition without the gene transfer in kleptoplastic sea slugs, Plakobranchus ocellatus.</title>
        <authorList>
            <person name="Maeda T."/>
            <person name="Takahashi S."/>
            <person name="Yoshida T."/>
            <person name="Shimamura S."/>
            <person name="Takaki Y."/>
            <person name="Nagai Y."/>
            <person name="Toyoda A."/>
            <person name="Suzuki Y."/>
            <person name="Arimoto A."/>
            <person name="Ishii H."/>
            <person name="Satoh N."/>
            <person name="Nishiyama T."/>
            <person name="Hasebe M."/>
            <person name="Maruyama T."/>
            <person name="Minagawa J."/>
            <person name="Obokata J."/>
            <person name="Shigenobu S."/>
        </authorList>
    </citation>
    <scope>NUCLEOTIDE SEQUENCE [LARGE SCALE GENOMIC DNA]</scope>
</reference>
<dbReference type="AlphaFoldDB" id="A0AAV4BNH6"/>